<feature type="domain" description="Core" evidence="2">
    <location>
        <begin position="1"/>
        <end position="93"/>
    </location>
</feature>
<comment type="similarity">
    <text evidence="1">Belongs to the HesB/IscA family.</text>
</comment>
<accession>A0ABT8E5X3</accession>
<evidence type="ECO:0000313" key="3">
    <source>
        <dbReference type="EMBL" id="MDN4073284.1"/>
    </source>
</evidence>
<reference evidence="3" key="1">
    <citation type="submission" date="2023-06" db="EMBL/GenBank/DDBJ databases">
        <title>Draft Genome Sequences of Representative Paenibacillus Polymyxa, Bacillus cereus, Fictibacillus sp., and Brevibacillus agri Strains Isolated from Amazonian Dark Earth.</title>
        <authorList>
            <person name="Pellegrinetti T.A."/>
            <person name="Cunha I.C.M."/>
            <person name="Chaves M.G."/>
            <person name="Freitas A.S."/>
            <person name="Silva A.V.R."/>
            <person name="Tsai S.M."/>
            <person name="Mendes L.W."/>
        </authorList>
    </citation>
    <scope>NUCLEOTIDE SEQUENCE</scope>
    <source>
        <strain evidence="3">CENA-BCM004</strain>
    </source>
</reference>
<evidence type="ECO:0000259" key="2">
    <source>
        <dbReference type="Pfam" id="PF01521"/>
    </source>
</evidence>
<dbReference type="EMBL" id="JAUHLN010000002">
    <property type="protein sequence ID" value="MDN4073284.1"/>
    <property type="molecule type" value="Genomic_DNA"/>
</dbReference>
<dbReference type="Pfam" id="PF01521">
    <property type="entry name" value="Fe-S_biosyn"/>
    <property type="match status" value="1"/>
</dbReference>
<evidence type="ECO:0000313" key="4">
    <source>
        <dbReference type="Proteomes" id="UP001168694"/>
    </source>
</evidence>
<protein>
    <submittedName>
        <fullName evidence="3">HesB/YadR/YfhF family protein</fullName>
    </submittedName>
</protein>
<keyword evidence="4" id="KW-1185">Reference proteome</keyword>
<comment type="caution">
    <text evidence="3">The sequence shown here is derived from an EMBL/GenBank/DDBJ whole genome shotgun (WGS) entry which is preliminary data.</text>
</comment>
<gene>
    <name evidence="3" type="ORF">QYF49_09730</name>
</gene>
<dbReference type="InterPro" id="IPR008326">
    <property type="entry name" value="PdhI-like"/>
</dbReference>
<dbReference type="SUPFAM" id="SSF89360">
    <property type="entry name" value="HesB-like domain"/>
    <property type="match status" value="1"/>
</dbReference>
<evidence type="ECO:0000256" key="1">
    <source>
        <dbReference type="ARBA" id="ARBA00006718"/>
    </source>
</evidence>
<organism evidence="3 4">
    <name type="scientific">Fictibacillus terranigra</name>
    <dbReference type="NCBI Taxonomy" id="3058424"/>
    <lineage>
        <taxon>Bacteria</taxon>
        <taxon>Bacillati</taxon>
        <taxon>Bacillota</taxon>
        <taxon>Bacilli</taxon>
        <taxon>Bacillales</taxon>
        <taxon>Fictibacillaceae</taxon>
        <taxon>Fictibacillus</taxon>
    </lineage>
</organism>
<dbReference type="RefSeq" id="WP_290399422.1">
    <property type="nucleotide sequence ID" value="NZ_JAUHLN010000002.1"/>
</dbReference>
<dbReference type="InterPro" id="IPR000361">
    <property type="entry name" value="ATAP_core_dom"/>
</dbReference>
<sequence>MKLTITKPAVDWYKNEMEIKSGDFVRFYVRLGGCSTVQSGFSLGVDKEQPKESGVKVMDDGITFYVESEDMWYFDGHDLAIDLDEDGETVLFKYE</sequence>
<proteinExistence type="inferred from homology"/>
<dbReference type="InterPro" id="IPR035903">
    <property type="entry name" value="HesB-like_dom_sf"/>
</dbReference>
<dbReference type="Gene3D" id="2.60.300.12">
    <property type="entry name" value="HesB-like domain"/>
    <property type="match status" value="1"/>
</dbReference>
<dbReference type="PIRSF" id="PIRSF034852">
    <property type="entry name" value="UCP034852"/>
    <property type="match status" value="1"/>
</dbReference>
<dbReference type="Proteomes" id="UP001168694">
    <property type="component" value="Unassembled WGS sequence"/>
</dbReference>
<name>A0ABT8E5X3_9BACL</name>